<dbReference type="Pfam" id="PF10597">
    <property type="entry name" value="U5_2-snRNA_bdg"/>
    <property type="match status" value="1"/>
</dbReference>
<dbReference type="InterPro" id="IPR012337">
    <property type="entry name" value="RNaseH-like_sf"/>
</dbReference>
<dbReference type="GO" id="GO:0030619">
    <property type="term" value="F:U1 snRNA binding"/>
    <property type="evidence" value="ECO:0007669"/>
    <property type="project" value="TreeGrafter"/>
</dbReference>
<dbReference type="InterPro" id="IPR027652">
    <property type="entry name" value="PRP8"/>
</dbReference>
<dbReference type="InterPro" id="IPR019581">
    <property type="entry name" value="Prp8_U5-snRNA-bd"/>
</dbReference>
<dbReference type="Gene3D" id="3.30.43.40">
    <property type="entry name" value="Pre-mRNA-processing-splicing factor 8, U5-snRNA-binding domain"/>
    <property type="match status" value="1"/>
</dbReference>
<dbReference type="EMBL" id="BDIP01001674">
    <property type="protein sequence ID" value="GIQ84915.1"/>
    <property type="molecule type" value="Genomic_DNA"/>
</dbReference>
<reference evidence="3 4" key="1">
    <citation type="journal article" date="2018" name="PLoS ONE">
        <title>The draft genome of Kipferlia bialata reveals reductive genome evolution in fornicate parasites.</title>
        <authorList>
            <person name="Tanifuji G."/>
            <person name="Takabayashi S."/>
            <person name="Kume K."/>
            <person name="Takagi M."/>
            <person name="Nakayama T."/>
            <person name="Kamikawa R."/>
            <person name="Inagaki Y."/>
            <person name="Hashimoto T."/>
        </authorList>
    </citation>
    <scope>NUCLEOTIDE SEQUENCE [LARGE SCALE GENOMIC DNA]</scope>
    <source>
        <strain evidence="3">NY0173</strain>
    </source>
</reference>
<dbReference type="Pfam" id="PF10596">
    <property type="entry name" value="U6-snRNA_bdg"/>
    <property type="match status" value="1"/>
</dbReference>
<feature type="non-terminal residue" evidence="3">
    <location>
        <position position="1"/>
    </location>
</feature>
<evidence type="ECO:0000259" key="2">
    <source>
        <dbReference type="Pfam" id="PF10597"/>
    </source>
</evidence>
<accession>A0A9K3GJT1</accession>
<name>A0A9K3GJT1_9EUKA</name>
<dbReference type="OrthoDB" id="1931567at2759"/>
<dbReference type="PANTHER" id="PTHR11140">
    <property type="entry name" value="PRE-MRNA SPLICING FACTOR PRP8"/>
    <property type="match status" value="1"/>
</dbReference>
<dbReference type="GO" id="GO:0030620">
    <property type="term" value="F:U2 snRNA binding"/>
    <property type="evidence" value="ECO:0007669"/>
    <property type="project" value="TreeGrafter"/>
</dbReference>
<feature type="domain" description="Pre-mRNA-processing-splicing factor 8 U5-snRNA-binding" evidence="2">
    <location>
        <begin position="94"/>
        <end position="229"/>
    </location>
</feature>
<organism evidence="3 4">
    <name type="scientific">Kipferlia bialata</name>
    <dbReference type="NCBI Taxonomy" id="797122"/>
    <lineage>
        <taxon>Eukaryota</taxon>
        <taxon>Metamonada</taxon>
        <taxon>Carpediemonas-like organisms</taxon>
        <taxon>Kipferlia</taxon>
    </lineage>
</organism>
<proteinExistence type="predicted"/>
<dbReference type="GO" id="GO:0005682">
    <property type="term" value="C:U5 snRNP"/>
    <property type="evidence" value="ECO:0007669"/>
    <property type="project" value="TreeGrafter"/>
</dbReference>
<evidence type="ECO:0000313" key="4">
    <source>
        <dbReference type="Proteomes" id="UP000265618"/>
    </source>
</evidence>
<gene>
    <name evidence="3" type="ORF">KIPB_006499</name>
</gene>
<evidence type="ECO:0000259" key="1">
    <source>
        <dbReference type="Pfam" id="PF10596"/>
    </source>
</evidence>
<comment type="caution">
    <text evidence="3">The sequence shown here is derived from an EMBL/GenBank/DDBJ whole genome shotgun (WGS) entry which is preliminary data.</text>
</comment>
<dbReference type="InterPro" id="IPR042516">
    <property type="entry name" value="Prp8_U5-snRNA-bd_sf"/>
</dbReference>
<dbReference type="GO" id="GO:0000244">
    <property type="term" value="P:spliceosomal tri-snRNP complex assembly"/>
    <property type="evidence" value="ECO:0007669"/>
    <property type="project" value="TreeGrafter"/>
</dbReference>
<dbReference type="GO" id="GO:0017070">
    <property type="term" value="F:U6 snRNA binding"/>
    <property type="evidence" value="ECO:0007669"/>
    <property type="project" value="InterPro"/>
</dbReference>
<dbReference type="SUPFAM" id="SSF53098">
    <property type="entry name" value="Ribonuclease H-like"/>
    <property type="match status" value="1"/>
</dbReference>
<dbReference type="InterPro" id="IPR019580">
    <property type="entry name" value="Prp8_U6-snRNA-bd"/>
</dbReference>
<feature type="domain" description="Pre-mRNA-processing-splicing factor 8 U6-snRNA-binding" evidence="1">
    <location>
        <begin position="306"/>
        <end position="434"/>
    </location>
</feature>
<dbReference type="GO" id="GO:0030623">
    <property type="term" value="F:U5 snRNA binding"/>
    <property type="evidence" value="ECO:0007669"/>
    <property type="project" value="InterPro"/>
</dbReference>
<dbReference type="AlphaFoldDB" id="A0A9K3GJT1"/>
<keyword evidence="4" id="KW-1185">Reference proteome</keyword>
<dbReference type="PANTHER" id="PTHR11140:SF0">
    <property type="entry name" value="PRE-MRNA-PROCESSING-SPLICING FACTOR 8"/>
    <property type="match status" value="1"/>
</dbReference>
<evidence type="ECO:0000313" key="3">
    <source>
        <dbReference type="EMBL" id="GIQ84915.1"/>
    </source>
</evidence>
<dbReference type="GO" id="GO:0071013">
    <property type="term" value="C:catalytic step 2 spliceosome"/>
    <property type="evidence" value="ECO:0007669"/>
    <property type="project" value="TreeGrafter"/>
</dbReference>
<protein>
    <submittedName>
        <fullName evidence="3">Pre-mRNA-processing-splicing factor 8</fullName>
    </submittedName>
</protein>
<sequence>RDIVLGRAVFWRVQSSIPAGMVDLAWETSFASVYSKDNTSLLLELGGFECRITPVCRTLAGQRVEERDGLWPLHNDKTKERTASCALQVSESAIKQFENQCRNILMSSGSTTFTRISHKWNNVLIQLVTYYREAVVATAPLLDLLVRMENKIQTRVKIGLNSKMPSRFPPVVFFSPPELGGLGMLSMGYILIPESDLKYARQSEQQVTHFRQGLSHEEGNVIPNLYRYIFPWSAEIVDSKRAWSEYFIKRKEARAQGRRLSIEDVEDNWDRGIPRIATLFQRDRQTLSFDKGWRVRLSYRQHWDSKRHTAAWSHKQHDGKLHNLTNYRTDVIQALGGVDRILSHTLFAATGFPTWQGLFWSTGSSSFEKSMQFRKLTNAQRMGLNQIPNRRFTLWWSPTINRSNVYVGYQVQLDLTGIYMHGKIPTLKISLVQVSLSLSLPLSLPIHP</sequence>
<dbReference type="Proteomes" id="UP000265618">
    <property type="component" value="Unassembled WGS sequence"/>
</dbReference>
<dbReference type="GO" id="GO:0097157">
    <property type="term" value="F:pre-mRNA intronic binding"/>
    <property type="evidence" value="ECO:0007669"/>
    <property type="project" value="TreeGrafter"/>
</dbReference>